<organism evidence="1">
    <name type="scientific">Cacopsylla melanoneura</name>
    <dbReference type="NCBI Taxonomy" id="428564"/>
    <lineage>
        <taxon>Eukaryota</taxon>
        <taxon>Metazoa</taxon>
        <taxon>Ecdysozoa</taxon>
        <taxon>Arthropoda</taxon>
        <taxon>Hexapoda</taxon>
        <taxon>Insecta</taxon>
        <taxon>Pterygota</taxon>
        <taxon>Neoptera</taxon>
        <taxon>Paraneoptera</taxon>
        <taxon>Hemiptera</taxon>
        <taxon>Sternorrhyncha</taxon>
        <taxon>Psylloidea</taxon>
        <taxon>Psyllidae</taxon>
        <taxon>Psyllinae</taxon>
        <taxon>Cacopsylla</taxon>
    </lineage>
</organism>
<dbReference type="PROSITE" id="PS51257">
    <property type="entry name" value="PROKAR_LIPOPROTEIN"/>
    <property type="match status" value="1"/>
</dbReference>
<reference evidence="1" key="1">
    <citation type="submission" date="2021-05" db="EMBL/GenBank/DDBJ databases">
        <authorList>
            <person name="Alioto T."/>
            <person name="Alioto T."/>
            <person name="Gomez Garrido J."/>
        </authorList>
    </citation>
    <scope>NUCLEOTIDE SEQUENCE</scope>
</reference>
<proteinExistence type="predicted"/>
<dbReference type="AlphaFoldDB" id="A0A8D8RXM3"/>
<dbReference type="EMBL" id="HBUF01194527">
    <property type="protein sequence ID" value="CAG6659528.1"/>
    <property type="molecule type" value="Transcribed_RNA"/>
</dbReference>
<sequence length="116" mass="13653">MKVVRYIIQIRIQTPNHSVIIGCLRVLTRHTPQRYLLSTSLKSSSQKEITKISVNSFHSSTLYKFFVMITSFSFNQIQIYIRIKLPDIPRNATFLLYLNLLPFLLSRNFRLSLYPT</sequence>
<accession>A0A8D8RXM3</accession>
<protein>
    <submittedName>
        <fullName evidence="1">Uncharacterized protein</fullName>
    </submittedName>
</protein>
<evidence type="ECO:0000313" key="1">
    <source>
        <dbReference type="EMBL" id="CAG6659528.1"/>
    </source>
</evidence>
<name>A0A8D8RXM3_9HEMI</name>